<proteinExistence type="predicted"/>
<gene>
    <name evidence="1" type="ORF">PVK37_18305</name>
</gene>
<protein>
    <recommendedName>
        <fullName evidence="3">Nucleoside-diphosphate-sugar epimerase</fullName>
    </recommendedName>
</protein>
<sequence>MMLTALVGHTGFVGGNLARQRAYDVEVNRATVGAIEGRRFARLVISAAPGVKWRANTDPDTDRRAIDALVAHLRTTTADEAILISTVDVYPQPQGVDETTPVEPADHPQAYGRNRLRLERFVRQHYPRCLVVRLPALFGPDLRKNLIHDLATGRTEEFCHRNSTFQFYDLQRLTGDLDRASAAGLTVLNLATEPLSAQTVAREVFGRTLSCETVDRVDYDTRTRHAAVFGAEGAYVSGRDEVLARLRAFARDRVAA</sequence>
<organism evidence="1 2">
    <name type="scientific">Micromonospora cathayae</name>
    <dbReference type="NCBI Taxonomy" id="3028804"/>
    <lineage>
        <taxon>Bacteria</taxon>
        <taxon>Bacillati</taxon>
        <taxon>Actinomycetota</taxon>
        <taxon>Actinomycetes</taxon>
        <taxon>Micromonosporales</taxon>
        <taxon>Micromonosporaceae</taxon>
        <taxon>Micromonospora</taxon>
    </lineage>
</organism>
<reference evidence="1 2" key="1">
    <citation type="submission" date="2023-02" db="EMBL/GenBank/DDBJ databases">
        <authorList>
            <person name="Mo P."/>
        </authorList>
    </citation>
    <scope>NUCLEOTIDE SEQUENCE [LARGE SCALE GENOMIC DNA]</scope>
    <source>
        <strain evidence="1 2">HUAS 3</strain>
    </source>
</reference>
<dbReference type="SUPFAM" id="SSF51735">
    <property type="entry name" value="NAD(P)-binding Rossmann-fold domains"/>
    <property type="match status" value="1"/>
</dbReference>
<dbReference type="Gene3D" id="3.40.50.720">
    <property type="entry name" value="NAD(P)-binding Rossmann-like Domain"/>
    <property type="match status" value="1"/>
</dbReference>
<dbReference type="InterPro" id="IPR036291">
    <property type="entry name" value="NAD(P)-bd_dom_sf"/>
</dbReference>
<name>A0ABY7ZJ20_9ACTN</name>
<keyword evidence="2" id="KW-1185">Reference proteome</keyword>
<evidence type="ECO:0000313" key="1">
    <source>
        <dbReference type="EMBL" id="WDZ82436.1"/>
    </source>
</evidence>
<accession>A0ABY7ZJ20</accession>
<evidence type="ECO:0008006" key="3">
    <source>
        <dbReference type="Google" id="ProtNLM"/>
    </source>
</evidence>
<dbReference type="RefSeq" id="WP_275028675.1">
    <property type="nucleotide sequence ID" value="NZ_CP118615.1"/>
</dbReference>
<evidence type="ECO:0000313" key="2">
    <source>
        <dbReference type="Proteomes" id="UP001219605"/>
    </source>
</evidence>
<dbReference type="Proteomes" id="UP001219605">
    <property type="component" value="Chromosome"/>
</dbReference>
<dbReference type="EMBL" id="CP118615">
    <property type="protein sequence ID" value="WDZ82436.1"/>
    <property type="molecule type" value="Genomic_DNA"/>
</dbReference>